<evidence type="ECO:0000313" key="3">
    <source>
        <dbReference type="Proteomes" id="UP000294508"/>
    </source>
</evidence>
<feature type="transmembrane region" description="Helical" evidence="1">
    <location>
        <begin position="183"/>
        <end position="205"/>
    </location>
</feature>
<dbReference type="AlphaFoldDB" id="A0A4R2HNZ4"/>
<feature type="transmembrane region" description="Helical" evidence="1">
    <location>
        <begin position="274"/>
        <end position="292"/>
    </location>
</feature>
<organism evidence="2 3">
    <name type="scientific">Kribbella steppae</name>
    <dbReference type="NCBI Taxonomy" id="2512223"/>
    <lineage>
        <taxon>Bacteria</taxon>
        <taxon>Bacillati</taxon>
        <taxon>Actinomycetota</taxon>
        <taxon>Actinomycetes</taxon>
        <taxon>Propionibacteriales</taxon>
        <taxon>Kribbellaceae</taxon>
        <taxon>Kribbella</taxon>
    </lineage>
</organism>
<dbReference type="PANTHER" id="PTHR36844:SF1">
    <property type="entry name" value="PROTEASE PRSW"/>
    <property type="match status" value="1"/>
</dbReference>
<gene>
    <name evidence="2" type="ORF">EV652_104285</name>
</gene>
<dbReference type="EMBL" id="SLWN01000004">
    <property type="protein sequence ID" value="TCO32679.1"/>
    <property type="molecule type" value="Genomic_DNA"/>
</dbReference>
<proteinExistence type="predicted"/>
<feature type="transmembrane region" description="Helical" evidence="1">
    <location>
        <begin position="217"/>
        <end position="240"/>
    </location>
</feature>
<comment type="caution">
    <text evidence="2">The sequence shown here is derived from an EMBL/GenBank/DDBJ whole genome shotgun (WGS) entry which is preliminary data.</text>
</comment>
<dbReference type="Pfam" id="PF13367">
    <property type="entry name" value="PrsW-protease"/>
    <property type="match status" value="1"/>
</dbReference>
<sequence length="319" mass="33738">MRFPVGAGKRAWVAVLLTGVLVWLLAAGVTAITDDLILIPTLFLIGSFLVPVTVVTFALARLDDCRLTSNVVLKGFLAAGTIGVVVSAVTEIYLLPTGAGPVGNALGFFGVGLIEEVSKGAVLVAVAWRVAERTVHGGMVLGATVGAGFAAFESTGYAFWAYVQHTNDHPEMSILQTEVSRAMLAPFGHLTWTALLGGALFAAAAPARGGFRVTPRVIWTFLGVSALHGAWDASYGWGIWVTQGITGNGWIADWPDGTYWEGVPTQREQWTFQGMYDGALVVIALVGILWVVHSWRHGRHAATSAPAASPPVNAPPRQP</sequence>
<protein>
    <submittedName>
        <fullName evidence="2">RsiW-degrading membrane proteinase PrsW (M82 family)</fullName>
    </submittedName>
</protein>
<dbReference type="Proteomes" id="UP000294508">
    <property type="component" value="Unassembled WGS sequence"/>
</dbReference>
<keyword evidence="1" id="KW-0472">Membrane</keyword>
<keyword evidence="1" id="KW-0812">Transmembrane</keyword>
<reference evidence="2 3" key="1">
    <citation type="journal article" date="2015" name="Stand. Genomic Sci.">
        <title>Genomic Encyclopedia of Bacterial and Archaeal Type Strains, Phase III: the genomes of soil and plant-associated and newly described type strains.</title>
        <authorList>
            <person name="Whitman W.B."/>
            <person name="Woyke T."/>
            <person name="Klenk H.P."/>
            <person name="Zhou Y."/>
            <person name="Lilburn T.G."/>
            <person name="Beck B.J."/>
            <person name="De Vos P."/>
            <person name="Vandamme P."/>
            <person name="Eisen J.A."/>
            <person name="Garrity G."/>
            <person name="Hugenholtz P."/>
            <person name="Kyrpides N.C."/>
        </authorList>
    </citation>
    <scope>NUCLEOTIDE SEQUENCE [LARGE SCALE GENOMIC DNA]</scope>
    <source>
        <strain evidence="2 3">VKM Ac-2572</strain>
    </source>
</reference>
<dbReference type="PANTHER" id="PTHR36844">
    <property type="entry name" value="PROTEASE PRSW"/>
    <property type="match status" value="1"/>
</dbReference>
<feature type="transmembrane region" description="Helical" evidence="1">
    <location>
        <begin position="38"/>
        <end position="59"/>
    </location>
</feature>
<evidence type="ECO:0000313" key="2">
    <source>
        <dbReference type="EMBL" id="TCO32679.1"/>
    </source>
</evidence>
<dbReference type="GO" id="GO:0008233">
    <property type="term" value="F:peptidase activity"/>
    <property type="evidence" value="ECO:0007669"/>
    <property type="project" value="InterPro"/>
</dbReference>
<accession>A0A4R2HNZ4</accession>
<feature type="transmembrane region" description="Helical" evidence="1">
    <location>
        <begin position="71"/>
        <end position="94"/>
    </location>
</feature>
<evidence type="ECO:0000256" key="1">
    <source>
        <dbReference type="SAM" id="Phobius"/>
    </source>
</evidence>
<dbReference type="OrthoDB" id="5141135at2"/>
<feature type="transmembrane region" description="Helical" evidence="1">
    <location>
        <begin position="106"/>
        <end position="128"/>
    </location>
</feature>
<name>A0A4R2HNZ4_9ACTN</name>
<dbReference type="RefSeq" id="WP_132209449.1">
    <property type="nucleotide sequence ID" value="NZ_SLWN01000004.1"/>
</dbReference>
<feature type="transmembrane region" description="Helical" evidence="1">
    <location>
        <begin position="140"/>
        <end position="163"/>
    </location>
</feature>
<feature type="transmembrane region" description="Helical" evidence="1">
    <location>
        <begin position="12"/>
        <end position="32"/>
    </location>
</feature>
<keyword evidence="1" id="KW-1133">Transmembrane helix</keyword>
<keyword evidence="3" id="KW-1185">Reference proteome</keyword>
<dbReference type="InterPro" id="IPR026898">
    <property type="entry name" value="PrsW"/>
</dbReference>